<proteinExistence type="predicted"/>
<evidence type="ECO:0000313" key="1">
    <source>
        <dbReference type="EMBL" id="PTM44792.1"/>
    </source>
</evidence>
<gene>
    <name evidence="1" type="ORF">C8J24_3003</name>
</gene>
<dbReference type="RefSeq" id="WP_107933609.1">
    <property type="nucleotide sequence ID" value="NZ_PZZN01000003.1"/>
</dbReference>
<evidence type="ECO:0000313" key="2">
    <source>
        <dbReference type="Proteomes" id="UP000240996"/>
    </source>
</evidence>
<accession>A0A2T4YN05</accession>
<comment type="caution">
    <text evidence="1">The sequence shown here is derived from an EMBL/GenBank/DDBJ whole genome shotgun (WGS) entry which is preliminary data.</text>
</comment>
<sequence length="153" mass="17387">MTGPGMTHDPDLDSAITEFRYVAQRLRTLDQQMLTAAVDRYKHFAAIKHERAELWANLRGKAEKLQLVPEDHHLGARALLLVTEVAWILHARNRRKPTPAMIKAMVRDMGELAKRDRVEAEADKVETEFRMRTLAVRVSAAQAITRHIDLSAA</sequence>
<name>A0A2T4YN05_9SPHN</name>
<dbReference type="AlphaFoldDB" id="A0A2T4YN05"/>
<protein>
    <submittedName>
        <fullName evidence="1">Uncharacterized protein</fullName>
    </submittedName>
</protein>
<dbReference type="Proteomes" id="UP000240996">
    <property type="component" value="Unassembled WGS sequence"/>
</dbReference>
<keyword evidence="2" id="KW-1185">Reference proteome</keyword>
<dbReference type="EMBL" id="PZZN01000003">
    <property type="protein sequence ID" value="PTM44792.1"/>
    <property type="molecule type" value="Genomic_DNA"/>
</dbReference>
<organism evidence="1 2">
    <name type="scientific">Sphingomonas aerolata</name>
    <dbReference type="NCBI Taxonomy" id="185951"/>
    <lineage>
        <taxon>Bacteria</taxon>
        <taxon>Pseudomonadati</taxon>
        <taxon>Pseudomonadota</taxon>
        <taxon>Alphaproteobacteria</taxon>
        <taxon>Sphingomonadales</taxon>
        <taxon>Sphingomonadaceae</taxon>
        <taxon>Sphingomonas</taxon>
    </lineage>
</organism>
<reference evidence="1 2" key="1">
    <citation type="submission" date="2018-04" db="EMBL/GenBank/DDBJ databases">
        <title>Genomic Encyclopedia of Type Strains, Phase III (KMG-III): the genomes of soil and plant-associated and newly described type strains.</title>
        <authorList>
            <person name="Whitman W."/>
        </authorList>
    </citation>
    <scope>NUCLEOTIDE SEQUENCE [LARGE SCALE GENOMIC DNA]</scope>
    <source>
        <strain evidence="1 2">NW12</strain>
    </source>
</reference>